<reference evidence="1 2" key="1">
    <citation type="submission" date="2024-04" db="EMBL/GenBank/DDBJ databases">
        <title>Screening of coral probiotics and analysis of their probiotic properties.</title>
        <authorList>
            <person name="Wang S."/>
        </authorList>
    </citation>
    <scope>NUCLEOTIDE SEQUENCE [LARGE SCALE GENOMIC DNA]</scope>
    <source>
        <strain evidence="1 2">GXU-Z9</strain>
    </source>
</reference>
<sequence length="124" mass="14552">MKINIWNRIRQMIASRVYYRHPLIWETETDGFTYGEITDHFDFDEEVGCTFGDGFVQAPNGSRAGIIWELAEKPYISTCIEADNERWGVYNVGFVRPIKTVDDLVYNFKTIYPLIKEVYNNARK</sequence>
<dbReference type="EMBL" id="CP151651">
    <property type="protein sequence ID" value="WZP08296.1"/>
    <property type="molecule type" value="Genomic_DNA"/>
</dbReference>
<protein>
    <submittedName>
        <fullName evidence="1">3-deoxy-8-phosphooctulonate synthase</fullName>
    </submittedName>
</protein>
<gene>
    <name evidence="1" type="ORF">AADC60_03925</name>
</gene>
<dbReference type="Proteomes" id="UP001472074">
    <property type="component" value="Chromosome"/>
</dbReference>
<dbReference type="RefSeq" id="WP_019379504.1">
    <property type="nucleotide sequence ID" value="NZ_CP151651.1"/>
</dbReference>
<name>A0ABZ2ZLY0_9BACI</name>
<evidence type="ECO:0000313" key="1">
    <source>
        <dbReference type="EMBL" id="WZP08296.1"/>
    </source>
</evidence>
<keyword evidence="2" id="KW-1185">Reference proteome</keyword>
<organism evidence="1 2">
    <name type="scientific">Cytobacillus pseudoceanisediminis</name>
    <dbReference type="NCBI Taxonomy" id="3051614"/>
    <lineage>
        <taxon>Bacteria</taxon>
        <taxon>Bacillati</taxon>
        <taxon>Bacillota</taxon>
        <taxon>Bacilli</taxon>
        <taxon>Bacillales</taxon>
        <taxon>Bacillaceae</taxon>
        <taxon>Cytobacillus</taxon>
    </lineage>
</organism>
<evidence type="ECO:0000313" key="2">
    <source>
        <dbReference type="Proteomes" id="UP001472074"/>
    </source>
</evidence>
<proteinExistence type="predicted"/>
<accession>A0ABZ2ZLY0</accession>